<dbReference type="AlphaFoldDB" id="A0A385JNC3"/>
<dbReference type="GO" id="GO:0047355">
    <property type="term" value="F:CDP-glycerol glycerophosphotransferase activity"/>
    <property type="evidence" value="ECO:0007669"/>
    <property type="project" value="InterPro"/>
</dbReference>
<dbReference type="GO" id="GO:0019350">
    <property type="term" value="P:teichoic acid biosynthetic process"/>
    <property type="evidence" value="ECO:0007669"/>
    <property type="project" value="UniProtKB-KW"/>
</dbReference>
<evidence type="ECO:0000256" key="1">
    <source>
        <dbReference type="ARBA" id="ARBA00004202"/>
    </source>
</evidence>
<protein>
    <submittedName>
        <fullName evidence="7">Uncharacterized protein</fullName>
    </submittedName>
</protein>
<evidence type="ECO:0000256" key="6">
    <source>
        <dbReference type="ARBA" id="ARBA00023136"/>
    </source>
</evidence>
<reference evidence="7" key="1">
    <citation type="journal article" date="2017" name="PLoS ONE">
        <title>Genetic diversity of the O antigens of Proteus species and the development of a suspension array for molecular serotyping.</title>
        <authorList>
            <person name="Yu X."/>
            <person name="Torzewska A."/>
            <person name="Zhang X."/>
            <person name="Yin Z."/>
            <person name="Drzewiecka D."/>
            <person name="Cao H."/>
            <person name="Liu B."/>
            <person name="Knirel Y.A."/>
            <person name="Rozalski A."/>
            <person name="Wang L."/>
        </authorList>
    </citation>
    <scope>NUCLEOTIDE SEQUENCE</scope>
    <source>
        <strain evidence="7">TG 276-1</strain>
    </source>
</reference>
<evidence type="ECO:0000256" key="5">
    <source>
        <dbReference type="ARBA" id="ARBA00022944"/>
    </source>
</evidence>
<dbReference type="InterPro" id="IPR043148">
    <property type="entry name" value="TagF_C"/>
</dbReference>
<dbReference type="Gene3D" id="3.40.50.12580">
    <property type="match status" value="1"/>
</dbReference>
<accession>A0A385JNC3</accession>
<dbReference type="InterPro" id="IPR043149">
    <property type="entry name" value="TagF_N"/>
</dbReference>
<dbReference type="PANTHER" id="PTHR37316">
    <property type="entry name" value="TEICHOIC ACID GLYCEROL-PHOSPHATE PRIMASE"/>
    <property type="match status" value="1"/>
</dbReference>
<dbReference type="EMBL" id="KY710721">
    <property type="protein sequence ID" value="AXY99859.1"/>
    <property type="molecule type" value="Genomic_DNA"/>
</dbReference>
<comment type="subcellular location">
    <subcellularLocation>
        <location evidence="1">Cell membrane</location>
        <topology evidence="1">Peripheral membrane protein</topology>
    </subcellularLocation>
</comment>
<dbReference type="GO" id="GO:0005886">
    <property type="term" value="C:plasma membrane"/>
    <property type="evidence" value="ECO:0007669"/>
    <property type="project" value="UniProtKB-SubCell"/>
</dbReference>
<keyword evidence="4" id="KW-0808">Transferase</keyword>
<evidence type="ECO:0000256" key="3">
    <source>
        <dbReference type="ARBA" id="ARBA00022475"/>
    </source>
</evidence>
<proteinExistence type="inferred from homology"/>
<keyword evidence="5" id="KW-0777">Teichoic acid biosynthesis</keyword>
<comment type="similarity">
    <text evidence="2">Belongs to the CDP-glycerol glycerophosphotransferase family.</text>
</comment>
<evidence type="ECO:0000256" key="2">
    <source>
        <dbReference type="ARBA" id="ARBA00010488"/>
    </source>
</evidence>
<evidence type="ECO:0000256" key="4">
    <source>
        <dbReference type="ARBA" id="ARBA00022679"/>
    </source>
</evidence>
<sequence>MNLISNKHKYTILRATELIKGYLFWLLSFFIKKNDNIVIINSILNKDFTDNSKALFEYLVKKEEIKTYFIINDDNLREKLSLIYPNRIITNKKIKDIFLILKAKTWFCSTMELPLSGFLYRKQRRVIHLGHGMPYKKKQGSWKRELKWYKKLYFTLVTSNFSFSIATTDFFKPIIGDIYGLPASRVKILPQPKTALLAAEYQLPIKSLNIDSYNILYAPTWRPYDTVKIFPFYDLNTNNLLKYLAEKNITIWLRLHPDFEENIPNELLIHDNIKLFSSKEYTDVNRYLQSFDCLITDYSSLYFDFINLIKPVLFFDYDIEIYKDKVGLVSGYDKIKSGPSVNSMAEFFTYLEKLKSDNNELLKKTKEIDKICNFSISQNEIYQFLYKKLFKN</sequence>
<dbReference type="SUPFAM" id="SSF53756">
    <property type="entry name" value="UDP-Glycosyltransferase/glycogen phosphorylase"/>
    <property type="match status" value="1"/>
</dbReference>
<name>A0A385JNC3_PROVU</name>
<keyword evidence="3" id="KW-1003">Cell membrane</keyword>
<dbReference type="InterPro" id="IPR007554">
    <property type="entry name" value="Glycerophosphate_synth"/>
</dbReference>
<dbReference type="PANTHER" id="PTHR37316:SF3">
    <property type="entry name" value="TEICHOIC ACID GLYCEROL-PHOSPHATE TRANSFERASE"/>
    <property type="match status" value="1"/>
</dbReference>
<organism evidence="7">
    <name type="scientific">Proteus vulgaris</name>
    <dbReference type="NCBI Taxonomy" id="585"/>
    <lineage>
        <taxon>Bacteria</taxon>
        <taxon>Pseudomonadati</taxon>
        <taxon>Pseudomonadota</taxon>
        <taxon>Gammaproteobacteria</taxon>
        <taxon>Enterobacterales</taxon>
        <taxon>Morganellaceae</taxon>
        <taxon>Proteus</taxon>
    </lineage>
</organism>
<keyword evidence="6" id="KW-0472">Membrane</keyword>
<evidence type="ECO:0000313" key="7">
    <source>
        <dbReference type="EMBL" id="AXY99859.1"/>
    </source>
</evidence>
<dbReference type="Pfam" id="PF04464">
    <property type="entry name" value="Glyphos_transf"/>
    <property type="match status" value="1"/>
</dbReference>
<dbReference type="InterPro" id="IPR051612">
    <property type="entry name" value="Teichoic_Acid_Biosynth"/>
</dbReference>
<dbReference type="Gene3D" id="3.40.50.11820">
    <property type="match status" value="1"/>
</dbReference>